<evidence type="ECO:0000313" key="1">
    <source>
        <dbReference type="EMBL" id="ODR95311.1"/>
    </source>
</evidence>
<dbReference type="RefSeq" id="WP_069444607.1">
    <property type="nucleotide sequence ID" value="NZ_LPWE01000011.1"/>
</dbReference>
<dbReference type="Proteomes" id="UP000094172">
    <property type="component" value="Unassembled WGS sequence"/>
</dbReference>
<comment type="caution">
    <text evidence="1">The sequence shown here is derived from an EMBL/GenBank/DDBJ whole genome shotgun (WGS) entry which is preliminary data.</text>
</comment>
<keyword evidence="2" id="KW-1185">Reference proteome</keyword>
<dbReference type="AlphaFoldDB" id="A0A1E3VPR1"/>
<reference evidence="1 2" key="1">
    <citation type="journal article" date="2016" name="Environ. Microbiol.">
        <title>New Methyloceanibacter diversity from North Sea sediments includes methanotroph containing solely the soluble methane monooxygenase.</title>
        <authorList>
            <person name="Vekeman B."/>
            <person name="Kerckhof F.M."/>
            <person name="Cremers G."/>
            <person name="de Vos P."/>
            <person name="Vandamme P."/>
            <person name="Boon N."/>
            <person name="Op den Camp H.J."/>
            <person name="Heylen K."/>
        </authorList>
    </citation>
    <scope>NUCLEOTIDE SEQUENCE [LARGE SCALE GENOMIC DNA]</scope>
    <source>
        <strain evidence="1 2">R-67176</strain>
    </source>
</reference>
<name>A0A1E3VPR1_9HYPH</name>
<proteinExistence type="predicted"/>
<evidence type="ECO:0000313" key="2">
    <source>
        <dbReference type="Proteomes" id="UP000094172"/>
    </source>
</evidence>
<gene>
    <name evidence="1" type="ORF">AUC70_04065</name>
</gene>
<sequence>MSTEFSIEQHGEDGEVHKQAALRYILDAWEDALHDGIEPEMLANAALFAALTDLIDVYGENAVAEMTSRLPRRIHHGEFTLRRTAQ</sequence>
<accession>A0A1E3VPR1</accession>
<organism evidence="1 2">
    <name type="scientific">Methyloceanibacter stevinii</name>
    <dbReference type="NCBI Taxonomy" id="1774970"/>
    <lineage>
        <taxon>Bacteria</taxon>
        <taxon>Pseudomonadati</taxon>
        <taxon>Pseudomonadota</taxon>
        <taxon>Alphaproteobacteria</taxon>
        <taxon>Hyphomicrobiales</taxon>
        <taxon>Hyphomicrobiaceae</taxon>
        <taxon>Methyloceanibacter</taxon>
    </lineage>
</organism>
<protein>
    <submittedName>
        <fullName evidence="1">Uncharacterized protein</fullName>
    </submittedName>
</protein>
<dbReference type="STRING" id="1774970.AUC70_04065"/>
<dbReference type="EMBL" id="LPWE01000011">
    <property type="protein sequence ID" value="ODR95311.1"/>
    <property type="molecule type" value="Genomic_DNA"/>
</dbReference>